<dbReference type="AlphaFoldDB" id="A0A6A6T210"/>
<dbReference type="SUPFAM" id="SSF51556">
    <property type="entry name" value="Metallo-dependent hydrolases"/>
    <property type="match status" value="1"/>
</dbReference>
<evidence type="ECO:0000313" key="6">
    <source>
        <dbReference type="Proteomes" id="UP000799324"/>
    </source>
</evidence>
<name>A0A6A6T210_9PLEO</name>
<evidence type="ECO:0000259" key="4">
    <source>
        <dbReference type="Pfam" id="PF04909"/>
    </source>
</evidence>
<evidence type="ECO:0000256" key="2">
    <source>
        <dbReference type="ARBA" id="ARBA00023239"/>
    </source>
</evidence>
<dbReference type="InterPro" id="IPR006680">
    <property type="entry name" value="Amidohydro-rel"/>
</dbReference>
<dbReference type="InterPro" id="IPR032465">
    <property type="entry name" value="ACMSD"/>
</dbReference>
<dbReference type="OrthoDB" id="432010at2759"/>
<evidence type="ECO:0000313" key="5">
    <source>
        <dbReference type="EMBL" id="KAF2652898.1"/>
    </source>
</evidence>
<protein>
    <recommendedName>
        <fullName evidence="4">Amidohydrolase-related domain-containing protein</fullName>
    </recommendedName>
</protein>
<proteinExistence type="inferred from homology"/>
<organism evidence="5 6">
    <name type="scientific">Lophiostoma macrostomum CBS 122681</name>
    <dbReference type="NCBI Taxonomy" id="1314788"/>
    <lineage>
        <taxon>Eukaryota</taxon>
        <taxon>Fungi</taxon>
        <taxon>Dikarya</taxon>
        <taxon>Ascomycota</taxon>
        <taxon>Pezizomycotina</taxon>
        <taxon>Dothideomycetes</taxon>
        <taxon>Pleosporomycetidae</taxon>
        <taxon>Pleosporales</taxon>
        <taxon>Lophiostomataceae</taxon>
        <taxon>Lophiostoma</taxon>
    </lineage>
</organism>
<dbReference type="Pfam" id="PF04909">
    <property type="entry name" value="Amidohydro_2"/>
    <property type="match status" value="1"/>
</dbReference>
<comment type="similarity">
    <text evidence="3">Belongs to the metallo-dependent hydrolases superfamily.</text>
</comment>
<keyword evidence="1 3" id="KW-0210">Decarboxylase</keyword>
<dbReference type="InterPro" id="IPR032466">
    <property type="entry name" value="Metal_Hydrolase"/>
</dbReference>
<accession>A0A6A6T210</accession>
<dbReference type="GO" id="GO:0005829">
    <property type="term" value="C:cytosol"/>
    <property type="evidence" value="ECO:0007669"/>
    <property type="project" value="TreeGrafter"/>
</dbReference>
<dbReference type="PANTHER" id="PTHR21240:SF30">
    <property type="entry name" value="AMIDOHYDROLASE-RELATED DOMAIN-CONTAINING PROTEIN-RELATED"/>
    <property type="match status" value="1"/>
</dbReference>
<sequence length="335" mass="36707">MSSHPFIDTESFYLSPDISSTSLTDPATGIIPAPTLSKLKNLGPARLRDMRTQNSSMQILSHLPIDTSPKQCQKLNDALASSIVMNQDRFAGLALLPCWDAKSAAEELGRCVSKYRFVGGVLGFRRGEGKESDGVGGAGVGGLFEELWKVAERYRVPVFLRPLFPSKEQVAQFESPSPGVLPASITGALFSNLYTTHAVSPILLVRLYLSGAFDRHPNLRLVLSQNAHSIPPLLPRILNVVAALPSNLKPTRGFLDVWQHNIFITTADTLDVPSMRALLKQTPVDRVLGSGIMTELKESDVLAKDEWERVGWRNAEALFGLRGGAERAKREKSSY</sequence>
<dbReference type="Gene3D" id="3.20.20.140">
    <property type="entry name" value="Metal-dependent hydrolases"/>
    <property type="match status" value="1"/>
</dbReference>
<dbReference type="EMBL" id="MU004392">
    <property type="protein sequence ID" value="KAF2652898.1"/>
    <property type="molecule type" value="Genomic_DNA"/>
</dbReference>
<reference evidence="5" key="1">
    <citation type="journal article" date="2020" name="Stud. Mycol.">
        <title>101 Dothideomycetes genomes: a test case for predicting lifestyles and emergence of pathogens.</title>
        <authorList>
            <person name="Haridas S."/>
            <person name="Albert R."/>
            <person name="Binder M."/>
            <person name="Bloem J."/>
            <person name="Labutti K."/>
            <person name="Salamov A."/>
            <person name="Andreopoulos B."/>
            <person name="Baker S."/>
            <person name="Barry K."/>
            <person name="Bills G."/>
            <person name="Bluhm B."/>
            <person name="Cannon C."/>
            <person name="Castanera R."/>
            <person name="Culley D."/>
            <person name="Daum C."/>
            <person name="Ezra D."/>
            <person name="Gonzalez J."/>
            <person name="Henrissat B."/>
            <person name="Kuo A."/>
            <person name="Liang C."/>
            <person name="Lipzen A."/>
            <person name="Lutzoni F."/>
            <person name="Magnuson J."/>
            <person name="Mondo S."/>
            <person name="Nolan M."/>
            <person name="Ohm R."/>
            <person name="Pangilinan J."/>
            <person name="Park H.-J."/>
            <person name="Ramirez L."/>
            <person name="Alfaro M."/>
            <person name="Sun H."/>
            <person name="Tritt A."/>
            <person name="Yoshinaga Y."/>
            <person name="Zwiers L.-H."/>
            <person name="Turgeon B."/>
            <person name="Goodwin S."/>
            <person name="Spatafora J."/>
            <person name="Crous P."/>
            <person name="Grigoriev I."/>
        </authorList>
    </citation>
    <scope>NUCLEOTIDE SEQUENCE</scope>
    <source>
        <strain evidence="5">CBS 122681</strain>
    </source>
</reference>
<keyword evidence="6" id="KW-1185">Reference proteome</keyword>
<dbReference type="GO" id="GO:0016787">
    <property type="term" value="F:hydrolase activity"/>
    <property type="evidence" value="ECO:0007669"/>
    <property type="project" value="InterPro"/>
</dbReference>
<keyword evidence="2 3" id="KW-0456">Lyase</keyword>
<evidence type="ECO:0000256" key="1">
    <source>
        <dbReference type="ARBA" id="ARBA00022793"/>
    </source>
</evidence>
<dbReference type="PANTHER" id="PTHR21240">
    <property type="entry name" value="2-AMINO-3-CARBOXYLMUCONATE-6-SEMIALDEHYDE DECARBOXYLASE"/>
    <property type="match status" value="1"/>
</dbReference>
<dbReference type="GO" id="GO:0016831">
    <property type="term" value="F:carboxy-lyase activity"/>
    <property type="evidence" value="ECO:0007669"/>
    <property type="project" value="UniProtKB-KW"/>
</dbReference>
<evidence type="ECO:0000256" key="3">
    <source>
        <dbReference type="RuleBase" id="RU366045"/>
    </source>
</evidence>
<dbReference type="GO" id="GO:0019748">
    <property type="term" value="P:secondary metabolic process"/>
    <property type="evidence" value="ECO:0007669"/>
    <property type="project" value="TreeGrafter"/>
</dbReference>
<feature type="domain" description="Amidohydrolase-related" evidence="4">
    <location>
        <begin position="62"/>
        <end position="288"/>
    </location>
</feature>
<dbReference type="Proteomes" id="UP000799324">
    <property type="component" value="Unassembled WGS sequence"/>
</dbReference>
<gene>
    <name evidence="5" type="ORF">K491DRAFT_706187</name>
</gene>